<keyword evidence="1" id="KW-0812">Transmembrane</keyword>
<feature type="transmembrane region" description="Helical" evidence="1">
    <location>
        <begin position="105"/>
        <end position="125"/>
    </location>
</feature>
<dbReference type="Proteomes" id="UP000784294">
    <property type="component" value="Unassembled WGS sequence"/>
</dbReference>
<keyword evidence="1" id="KW-1133">Transmembrane helix</keyword>
<keyword evidence="3" id="KW-1185">Reference proteome</keyword>
<keyword evidence="1" id="KW-0472">Membrane</keyword>
<proteinExistence type="predicted"/>
<dbReference type="AlphaFoldDB" id="A0A448WXL3"/>
<comment type="caution">
    <text evidence="2">The sequence shown here is derived from an EMBL/GenBank/DDBJ whole genome shotgun (WGS) entry which is preliminary data.</text>
</comment>
<name>A0A448WXL3_9PLAT</name>
<dbReference type="EMBL" id="CAAALY010058839">
    <property type="protein sequence ID" value="VEL22880.1"/>
    <property type="molecule type" value="Genomic_DNA"/>
</dbReference>
<sequence>MGDWAQIKVDIIMALPSNRVARRFLLDVPISRPSLQFDTLAFCLKLPGLSFNTSHLFHAFFLISASLLNRPNRLPKVLLFLSTVENIVEHLCRWHSKLEAIRQRVNVMITISISTMLFLLGLLLLTQVSPDCVCPSGTLLKESKKETITHTQHNHAAEL</sequence>
<gene>
    <name evidence="2" type="ORF">PXEA_LOCUS16320</name>
</gene>
<evidence type="ECO:0000256" key="1">
    <source>
        <dbReference type="SAM" id="Phobius"/>
    </source>
</evidence>
<organism evidence="2 3">
    <name type="scientific">Protopolystoma xenopodis</name>
    <dbReference type="NCBI Taxonomy" id="117903"/>
    <lineage>
        <taxon>Eukaryota</taxon>
        <taxon>Metazoa</taxon>
        <taxon>Spiralia</taxon>
        <taxon>Lophotrochozoa</taxon>
        <taxon>Platyhelminthes</taxon>
        <taxon>Monogenea</taxon>
        <taxon>Polyopisthocotylea</taxon>
        <taxon>Polystomatidea</taxon>
        <taxon>Polystomatidae</taxon>
        <taxon>Protopolystoma</taxon>
    </lineage>
</organism>
<reference evidence="2" key="1">
    <citation type="submission" date="2018-11" db="EMBL/GenBank/DDBJ databases">
        <authorList>
            <consortium name="Pathogen Informatics"/>
        </authorList>
    </citation>
    <scope>NUCLEOTIDE SEQUENCE</scope>
</reference>
<accession>A0A448WXL3</accession>
<protein>
    <submittedName>
        <fullName evidence="2">Uncharacterized protein</fullName>
    </submittedName>
</protein>
<evidence type="ECO:0000313" key="3">
    <source>
        <dbReference type="Proteomes" id="UP000784294"/>
    </source>
</evidence>
<evidence type="ECO:0000313" key="2">
    <source>
        <dbReference type="EMBL" id="VEL22880.1"/>
    </source>
</evidence>